<evidence type="ECO:0000259" key="6">
    <source>
        <dbReference type="Pfam" id="PF02631"/>
    </source>
</evidence>
<dbReference type="HAMAP" id="MF_01114">
    <property type="entry name" value="RecX"/>
    <property type="match status" value="1"/>
</dbReference>
<dbReference type="Pfam" id="PF21981">
    <property type="entry name" value="RecX_HTH3"/>
    <property type="match status" value="1"/>
</dbReference>
<dbReference type="PANTHER" id="PTHR33602">
    <property type="entry name" value="REGULATORY PROTEIN RECX FAMILY PROTEIN"/>
    <property type="match status" value="1"/>
</dbReference>
<dbReference type="PANTHER" id="PTHR33602:SF1">
    <property type="entry name" value="REGULATORY PROTEIN RECX FAMILY PROTEIN"/>
    <property type="match status" value="1"/>
</dbReference>
<dbReference type="InterPro" id="IPR036388">
    <property type="entry name" value="WH-like_DNA-bd_sf"/>
</dbReference>
<dbReference type="InterPro" id="IPR053924">
    <property type="entry name" value="RecX_HTH_2nd"/>
</dbReference>
<dbReference type="InterPro" id="IPR003783">
    <property type="entry name" value="Regulatory_RecX"/>
</dbReference>
<dbReference type="InterPro" id="IPR053925">
    <property type="entry name" value="RecX_HTH_3rd"/>
</dbReference>
<evidence type="ECO:0000313" key="9">
    <source>
        <dbReference type="Proteomes" id="UP000182744"/>
    </source>
</evidence>
<dbReference type="GO" id="GO:0006282">
    <property type="term" value="P:regulation of DNA repair"/>
    <property type="evidence" value="ECO:0007669"/>
    <property type="project" value="UniProtKB-UniRule"/>
</dbReference>
<comment type="function">
    <text evidence="5">Modulates RecA activity.</text>
</comment>
<gene>
    <name evidence="5" type="primary">recX</name>
    <name evidence="8" type="ORF">SAMN05421878_10176</name>
</gene>
<accession>A0A1G6ZDS6</accession>
<feature type="domain" description="RecX third three-helical" evidence="7">
    <location>
        <begin position="116"/>
        <end position="162"/>
    </location>
</feature>
<evidence type="ECO:0000256" key="5">
    <source>
        <dbReference type="HAMAP-Rule" id="MF_01114"/>
    </source>
</evidence>
<feature type="domain" description="RecX second three-helical" evidence="6">
    <location>
        <begin position="69"/>
        <end position="110"/>
    </location>
</feature>
<evidence type="ECO:0000256" key="1">
    <source>
        <dbReference type="ARBA" id="ARBA00004496"/>
    </source>
</evidence>
<keyword evidence="9" id="KW-1185">Reference proteome</keyword>
<comment type="subcellular location">
    <subcellularLocation>
        <location evidence="1 5">Cytoplasm</location>
    </subcellularLocation>
</comment>
<dbReference type="Pfam" id="PF02631">
    <property type="entry name" value="RecX_HTH2"/>
    <property type="match status" value="1"/>
</dbReference>
<dbReference type="AlphaFoldDB" id="A0A1G6ZDS6"/>
<dbReference type="GO" id="GO:0005737">
    <property type="term" value="C:cytoplasm"/>
    <property type="evidence" value="ECO:0007669"/>
    <property type="project" value="UniProtKB-SubCell"/>
</dbReference>
<evidence type="ECO:0000259" key="7">
    <source>
        <dbReference type="Pfam" id="PF21981"/>
    </source>
</evidence>
<name>A0A1G6ZDS6_9ACTO</name>
<evidence type="ECO:0000256" key="4">
    <source>
        <dbReference type="ARBA" id="ARBA00022490"/>
    </source>
</evidence>
<evidence type="ECO:0000313" key="8">
    <source>
        <dbReference type="EMBL" id="SDE00711.1"/>
    </source>
</evidence>
<sequence length="172" mass="19406">MARRKSRGPDLSELPREEQVKKAREIAYRRLGMRDYARAELGEVMAKRGLPEGVILQTLAEMEAAGYVDDARFAQEYVRRRLAVKPMSRRVLGIELRRKGISEELISAALSELAPETELAGAISLAENRLLAASGNPDTLEQRVYAMLARRGYTYEQCTKALRIARENVRAE</sequence>
<proteinExistence type="inferred from homology"/>
<evidence type="ECO:0000256" key="2">
    <source>
        <dbReference type="ARBA" id="ARBA00009695"/>
    </source>
</evidence>
<comment type="similarity">
    <text evidence="2 5">Belongs to the RecX family.</text>
</comment>
<dbReference type="EMBL" id="FNAU01000001">
    <property type="protein sequence ID" value="SDE00711.1"/>
    <property type="molecule type" value="Genomic_DNA"/>
</dbReference>
<reference evidence="9" key="1">
    <citation type="submission" date="2016-10" db="EMBL/GenBank/DDBJ databases">
        <authorList>
            <person name="Varghese N."/>
        </authorList>
    </citation>
    <scope>NUCLEOTIDE SEQUENCE [LARGE SCALE GENOMIC DNA]</scope>
    <source>
        <strain evidence="9">DSM 20639</strain>
    </source>
</reference>
<keyword evidence="4 5" id="KW-0963">Cytoplasm</keyword>
<dbReference type="Proteomes" id="UP000182744">
    <property type="component" value="Unassembled WGS sequence"/>
</dbReference>
<protein>
    <recommendedName>
        <fullName evidence="3 5">Regulatory protein RecX</fullName>
    </recommendedName>
</protein>
<dbReference type="Gene3D" id="1.10.10.10">
    <property type="entry name" value="Winged helix-like DNA-binding domain superfamily/Winged helix DNA-binding domain"/>
    <property type="match status" value="1"/>
</dbReference>
<evidence type="ECO:0000256" key="3">
    <source>
        <dbReference type="ARBA" id="ARBA00018111"/>
    </source>
</evidence>
<organism evidence="8 9">
    <name type="scientific">Actinobaculum suis</name>
    <dbReference type="NCBI Taxonomy" id="1657"/>
    <lineage>
        <taxon>Bacteria</taxon>
        <taxon>Bacillati</taxon>
        <taxon>Actinomycetota</taxon>
        <taxon>Actinomycetes</taxon>
        <taxon>Actinomycetales</taxon>
        <taxon>Actinomycetaceae</taxon>
        <taxon>Actinobaculum</taxon>
    </lineage>
</organism>